<evidence type="ECO:0000256" key="11">
    <source>
        <dbReference type="SAM" id="Phobius"/>
    </source>
</evidence>
<dbReference type="InterPro" id="IPR003660">
    <property type="entry name" value="HAMP_dom"/>
</dbReference>
<evidence type="ECO:0000256" key="7">
    <source>
        <dbReference type="ARBA" id="ARBA00022777"/>
    </source>
</evidence>
<dbReference type="CDD" id="cd00082">
    <property type="entry name" value="HisKA"/>
    <property type="match status" value="1"/>
</dbReference>
<dbReference type="SMART" id="SM00388">
    <property type="entry name" value="HisKA"/>
    <property type="match status" value="1"/>
</dbReference>
<evidence type="ECO:0000256" key="8">
    <source>
        <dbReference type="ARBA" id="ARBA00022989"/>
    </source>
</evidence>
<evidence type="ECO:0000256" key="3">
    <source>
        <dbReference type="ARBA" id="ARBA00012438"/>
    </source>
</evidence>
<dbReference type="EMBL" id="VHSH01000001">
    <property type="protein sequence ID" value="TQV83946.1"/>
    <property type="molecule type" value="Genomic_DNA"/>
</dbReference>
<dbReference type="AlphaFoldDB" id="A0A545U3A7"/>
<dbReference type="GO" id="GO:0005886">
    <property type="term" value="C:plasma membrane"/>
    <property type="evidence" value="ECO:0007669"/>
    <property type="project" value="TreeGrafter"/>
</dbReference>
<dbReference type="PROSITE" id="PS50109">
    <property type="entry name" value="HIS_KIN"/>
    <property type="match status" value="1"/>
</dbReference>
<evidence type="ECO:0000256" key="5">
    <source>
        <dbReference type="ARBA" id="ARBA00022679"/>
    </source>
</evidence>
<dbReference type="InterPro" id="IPR005467">
    <property type="entry name" value="His_kinase_dom"/>
</dbReference>
<evidence type="ECO:0000256" key="1">
    <source>
        <dbReference type="ARBA" id="ARBA00000085"/>
    </source>
</evidence>
<dbReference type="InterPro" id="IPR036097">
    <property type="entry name" value="HisK_dim/P_sf"/>
</dbReference>
<comment type="subcellular location">
    <subcellularLocation>
        <location evidence="2">Membrane</location>
    </subcellularLocation>
</comment>
<feature type="domain" description="Histidine kinase" evidence="12">
    <location>
        <begin position="235"/>
        <end position="453"/>
    </location>
</feature>
<keyword evidence="4" id="KW-0597">Phosphoprotein</keyword>
<sequence>MFRLAVIYLCLFTASVLGLLGFIYWSATESVTRQIDSTINAEITGLAEQFNQRGLIGLVQAIERRAATAGASRGLYILADDSFERIAGNLSRWPDEKPDSEGWITFRLEYPDDTGSSTNFGRARIFDLGPRFHLLVGHDIEERSRIAASIRGTLIWGVVIAIGVSLVGGVLMSRSLLKQIDSINETSREIMAGDLSRRIPIGERGDEIDEVAGNLNAMLDQIERLLAGMSEISDNIAHDLRTPISRLRTGLESALIGHADPEDYRDAIRSAIEEADNTLKTFNALLNIAQAEAGATEAQFEPLELQALLQDVGELYEPLAEEQGIELKQDLTSDILLKGDRNLLFQAVANLTDNALKFSAADSCVTLTLRYETADEAASKNAEIVVTDQGPGIPEADRERVLERFHRLEASRSTPGNGLGLSLVSAVAKLHGGTLRLEDNAPGLRAVLSLPLT</sequence>
<dbReference type="Pfam" id="PF02518">
    <property type="entry name" value="HATPase_c"/>
    <property type="match status" value="1"/>
</dbReference>
<evidence type="ECO:0000313" key="15">
    <source>
        <dbReference type="Proteomes" id="UP000315252"/>
    </source>
</evidence>
<feature type="transmembrane region" description="Helical" evidence="11">
    <location>
        <begin position="153"/>
        <end position="172"/>
    </location>
</feature>
<dbReference type="CDD" id="cd06225">
    <property type="entry name" value="HAMP"/>
    <property type="match status" value="1"/>
</dbReference>
<dbReference type="InterPro" id="IPR003594">
    <property type="entry name" value="HATPase_dom"/>
</dbReference>
<reference evidence="14 15" key="1">
    <citation type="submission" date="2019-06" db="EMBL/GenBank/DDBJ databases">
        <title>Whole genome sequence for Rhodospirillaceae sp. R148.</title>
        <authorList>
            <person name="Wang G."/>
        </authorList>
    </citation>
    <scope>NUCLEOTIDE SEQUENCE [LARGE SCALE GENOMIC DNA]</scope>
    <source>
        <strain evidence="14 15">R148</strain>
    </source>
</reference>
<dbReference type="Gene3D" id="6.10.340.10">
    <property type="match status" value="1"/>
</dbReference>
<dbReference type="Proteomes" id="UP000315252">
    <property type="component" value="Unassembled WGS sequence"/>
</dbReference>
<dbReference type="SUPFAM" id="SSF55874">
    <property type="entry name" value="ATPase domain of HSP90 chaperone/DNA topoisomerase II/histidine kinase"/>
    <property type="match status" value="1"/>
</dbReference>
<evidence type="ECO:0000259" key="13">
    <source>
        <dbReference type="PROSITE" id="PS50885"/>
    </source>
</evidence>
<dbReference type="SUPFAM" id="SSF158472">
    <property type="entry name" value="HAMP domain-like"/>
    <property type="match status" value="1"/>
</dbReference>
<proteinExistence type="predicted"/>
<evidence type="ECO:0000259" key="12">
    <source>
        <dbReference type="PROSITE" id="PS50109"/>
    </source>
</evidence>
<gene>
    <name evidence="14" type="ORF">FKG95_02535</name>
</gene>
<keyword evidence="5" id="KW-0808">Transferase</keyword>
<organism evidence="14 15">
    <name type="scientific">Denitrobaculum tricleocarpae</name>
    <dbReference type="NCBI Taxonomy" id="2591009"/>
    <lineage>
        <taxon>Bacteria</taxon>
        <taxon>Pseudomonadati</taxon>
        <taxon>Pseudomonadota</taxon>
        <taxon>Alphaproteobacteria</taxon>
        <taxon>Rhodospirillales</taxon>
        <taxon>Rhodospirillaceae</taxon>
        <taxon>Denitrobaculum</taxon>
    </lineage>
</organism>
<protein>
    <recommendedName>
        <fullName evidence="3">histidine kinase</fullName>
        <ecNumber evidence="3">2.7.13.3</ecNumber>
    </recommendedName>
</protein>
<evidence type="ECO:0000256" key="4">
    <source>
        <dbReference type="ARBA" id="ARBA00022553"/>
    </source>
</evidence>
<dbReference type="PANTHER" id="PTHR45436">
    <property type="entry name" value="SENSOR HISTIDINE KINASE YKOH"/>
    <property type="match status" value="1"/>
</dbReference>
<evidence type="ECO:0000313" key="14">
    <source>
        <dbReference type="EMBL" id="TQV83946.1"/>
    </source>
</evidence>
<dbReference type="GO" id="GO:0000155">
    <property type="term" value="F:phosphorelay sensor kinase activity"/>
    <property type="evidence" value="ECO:0007669"/>
    <property type="project" value="InterPro"/>
</dbReference>
<comment type="catalytic activity">
    <reaction evidence="1">
        <text>ATP + protein L-histidine = ADP + protein N-phospho-L-histidine.</text>
        <dbReference type="EC" id="2.7.13.3"/>
    </reaction>
</comment>
<evidence type="ECO:0000256" key="9">
    <source>
        <dbReference type="ARBA" id="ARBA00023012"/>
    </source>
</evidence>
<keyword evidence="7" id="KW-0418">Kinase</keyword>
<name>A0A545U3A7_9PROT</name>
<dbReference type="Pfam" id="PF00512">
    <property type="entry name" value="HisKA"/>
    <property type="match status" value="1"/>
</dbReference>
<dbReference type="InterPro" id="IPR050428">
    <property type="entry name" value="TCS_sensor_his_kinase"/>
</dbReference>
<dbReference type="Gene3D" id="3.30.565.10">
    <property type="entry name" value="Histidine kinase-like ATPase, C-terminal domain"/>
    <property type="match status" value="1"/>
</dbReference>
<comment type="caution">
    <text evidence="14">The sequence shown here is derived from an EMBL/GenBank/DDBJ whole genome shotgun (WGS) entry which is preliminary data.</text>
</comment>
<evidence type="ECO:0000256" key="6">
    <source>
        <dbReference type="ARBA" id="ARBA00022692"/>
    </source>
</evidence>
<keyword evidence="8 11" id="KW-1133">Transmembrane helix</keyword>
<feature type="transmembrane region" description="Helical" evidence="11">
    <location>
        <begin position="6"/>
        <end position="25"/>
    </location>
</feature>
<evidence type="ECO:0000256" key="2">
    <source>
        <dbReference type="ARBA" id="ARBA00004370"/>
    </source>
</evidence>
<feature type="domain" description="HAMP" evidence="13">
    <location>
        <begin position="174"/>
        <end position="227"/>
    </location>
</feature>
<keyword evidence="6 11" id="KW-0812">Transmembrane</keyword>
<dbReference type="PRINTS" id="PR00344">
    <property type="entry name" value="BCTRLSENSOR"/>
</dbReference>
<dbReference type="PROSITE" id="PS50885">
    <property type="entry name" value="HAMP"/>
    <property type="match status" value="1"/>
</dbReference>
<accession>A0A545U3A7</accession>
<keyword evidence="10 11" id="KW-0472">Membrane</keyword>
<dbReference type="InterPro" id="IPR003661">
    <property type="entry name" value="HisK_dim/P_dom"/>
</dbReference>
<keyword evidence="9" id="KW-0902">Two-component regulatory system</keyword>
<dbReference type="SMART" id="SM00387">
    <property type="entry name" value="HATPase_c"/>
    <property type="match status" value="1"/>
</dbReference>
<keyword evidence="15" id="KW-1185">Reference proteome</keyword>
<dbReference type="SUPFAM" id="SSF47384">
    <property type="entry name" value="Homodimeric domain of signal transducing histidine kinase"/>
    <property type="match status" value="1"/>
</dbReference>
<dbReference type="PANTHER" id="PTHR45436:SF8">
    <property type="entry name" value="HISTIDINE KINASE"/>
    <property type="match status" value="1"/>
</dbReference>
<dbReference type="Gene3D" id="1.10.287.130">
    <property type="match status" value="1"/>
</dbReference>
<dbReference type="SMART" id="SM00304">
    <property type="entry name" value="HAMP"/>
    <property type="match status" value="1"/>
</dbReference>
<dbReference type="EC" id="2.7.13.3" evidence="3"/>
<evidence type="ECO:0000256" key="10">
    <source>
        <dbReference type="ARBA" id="ARBA00023136"/>
    </source>
</evidence>
<dbReference type="Pfam" id="PF00672">
    <property type="entry name" value="HAMP"/>
    <property type="match status" value="1"/>
</dbReference>
<dbReference type="InterPro" id="IPR036890">
    <property type="entry name" value="HATPase_C_sf"/>
</dbReference>
<dbReference type="InterPro" id="IPR004358">
    <property type="entry name" value="Sig_transdc_His_kin-like_C"/>
</dbReference>
<dbReference type="OrthoDB" id="9815202at2"/>